<sequence>MGAEFDVGAEGVAFEGRAGVWRFVEGFARYWREPISAGDGCSYEELADAEYRLRSPLPIALWDAYGLLGRRTDLTSVQDRLLPLEQLRIADGALVFRSENQAVAEWAVRQEDLEKDDPPVVFRRTDGSAPDWSPFLDRFSLACVEMVLSESLLAHDEDRADNRPLGESETLDAPPAGFERLSLPDYPMWALDAGVVRWFSSPDALLRVDGGDWLWALGRTAPALEAVRALLPGDWINRPW</sequence>
<accession>A0A250VNN4</accession>
<dbReference type="STRING" id="1963.AQJ27_38875"/>
<evidence type="ECO:0000313" key="1">
    <source>
        <dbReference type="EMBL" id="GAX55570.1"/>
    </source>
</evidence>
<evidence type="ECO:0008006" key="3">
    <source>
        <dbReference type="Google" id="ProtNLM"/>
    </source>
</evidence>
<evidence type="ECO:0000313" key="2">
    <source>
        <dbReference type="Proteomes" id="UP000217446"/>
    </source>
</evidence>
<protein>
    <recommendedName>
        <fullName evidence="3">SMI1/KNR4 family protein</fullName>
    </recommendedName>
</protein>
<reference evidence="2" key="1">
    <citation type="submission" date="2017-05" db="EMBL/GenBank/DDBJ databases">
        <title>Streptomyces olivochromogenes NBRC 3561 whole genome shotgun sequence.</title>
        <authorList>
            <person name="Dohra H."/>
            <person name="Kodani S."/>
        </authorList>
    </citation>
    <scope>NUCLEOTIDE SEQUENCE [LARGE SCALE GENOMIC DNA]</scope>
    <source>
        <strain evidence="2">NBRC 3561</strain>
    </source>
</reference>
<name>A0A250VNN4_STROL</name>
<keyword evidence="2" id="KW-1185">Reference proteome</keyword>
<dbReference type="Proteomes" id="UP000217446">
    <property type="component" value="Unassembled WGS sequence"/>
</dbReference>
<comment type="caution">
    <text evidence="1">The sequence shown here is derived from an EMBL/GenBank/DDBJ whole genome shotgun (WGS) entry which is preliminary data.</text>
</comment>
<dbReference type="RefSeq" id="WP_067379722.1">
    <property type="nucleotide sequence ID" value="NZ_BDQI01000019.1"/>
</dbReference>
<dbReference type="EMBL" id="BDQI01000019">
    <property type="protein sequence ID" value="GAX55570.1"/>
    <property type="molecule type" value="Genomic_DNA"/>
</dbReference>
<proteinExistence type="predicted"/>
<dbReference type="AlphaFoldDB" id="A0A250VNN4"/>
<gene>
    <name evidence="1" type="ORF">SO3561_07130</name>
</gene>
<organism evidence="1 2">
    <name type="scientific">Streptomyces olivochromogenes</name>
    <dbReference type="NCBI Taxonomy" id="1963"/>
    <lineage>
        <taxon>Bacteria</taxon>
        <taxon>Bacillati</taxon>
        <taxon>Actinomycetota</taxon>
        <taxon>Actinomycetes</taxon>
        <taxon>Kitasatosporales</taxon>
        <taxon>Streptomycetaceae</taxon>
        <taxon>Streptomyces</taxon>
    </lineage>
</organism>